<gene>
    <name evidence="2" type="ORF">HBA54_14870</name>
</gene>
<keyword evidence="3" id="KW-1185">Reference proteome</keyword>
<dbReference type="Proteomes" id="UP000761264">
    <property type="component" value="Unassembled WGS sequence"/>
</dbReference>
<keyword evidence="2" id="KW-0378">Hydrolase</keyword>
<sequence length="319" mass="35457">MKPTSTSKELEQLAVRIHKLIEPTGATVTWDEHISDPDTGSSRQIDGIIERDGKIIHIECRDHKDPQDVMWIEELIGRRESLQADDIIAVSLSGFGQPALAKAKAKGIVTRTLSEMTDAEIETWGKSAKLVTNYLEISELEFQLIVSYAQSGLVTGWPKLRLSDSNVSPEFLILQELTQNAEGSLYFDRDTNLTAKIQLPALMIDGASVVECQVRVRGRKRQEKEEVLGLWNYHGLEPLVDTEAVVSKYGSGLTEIIQKNDKATMMLDLSSINPPKSCFLLTRQVDFGRVVKAHIDTVGAPYRLETTIDTTIDVKAALP</sequence>
<dbReference type="GO" id="GO:0009307">
    <property type="term" value="P:DNA restriction-modification system"/>
    <property type="evidence" value="ECO:0007669"/>
    <property type="project" value="InterPro"/>
</dbReference>
<dbReference type="RefSeq" id="WP_167225959.1">
    <property type="nucleotide sequence ID" value="NZ_JAAQPH010000011.1"/>
</dbReference>
<keyword evidence="2" id="KW-0540">Nuclease</keyword>
<dbReference type="EMBL" id="JAAQPH010000011">
    <property type="protein sequence ID" value="NIA69885.1"/>
    <property type="molecule type" value="Genomic_DNA"/>
</dbReference>
<dbReference type="InterPro" id="IPR011335">
    <property type="entry name" value="Restrct_endonuc-II-like"/>
</dbReference>
<feature type="domain" description="Restriction endonuclease type IV Mrr" evidence="1">
    <location>
        <begin position="39"/>
        <end position="109"/>
    </location>
</feature>
<dbReference type="AlphaFoldDB" id="A0A967KCV9"/>
<evidence type="ECO:0000313" key="3">
    <source>
        <dbReference type="Proteomes" id="UP000761264"/>
    </source>
</evidence>
<reference evidence="2" key="1">
    <citation type="submission" date="2020-03" db="EMBL/GenBank/DDBJ databases">
        <title>Genome of Pelagibius litoralis DSM 21314T.</title>
        <authorList>
            <person name="Wang G."/>
        </authorList>
    </citation>
    <scope>NUCLEOTIDE SEQUENCE</scope>
    <source>
        <strain evidence="2">DSM 21314</strain>
    </source>
</reference>
<protein>
    <submittedName>
        <fullName evidence="2">Restriction endonuclease</fullName>
    </submittedName>
</protein>
<dbReference type="SUPFAM" id="SSF52980">
    <property type="entry name" value="Restriction endonuclease-like"/>
    <property type="match status" value="1"/>
</dbReference>
<dbReference type="Pfam" id="PF04471">
    <property type="entry name" value="Mrr_cat"/>
    <property type="match status" value="1"/>
</dbReference>
<comment type="caution">
    <text evidence="2">The sequence shown here is derived from an EMBL/GenBank/DDBJ whole genome shotgun (WGS) entry which is preliminary data.</text>
</comment>
<keyword evidence="2" id="KW-0255">Endonuclease</keyword>
<dbReference type="GO" id="GO:0003677">
    <property type="term" value="F:DNA binding"/>
    <property type="evidence" value="ECO:0007669"/>
    <property type="project" value="InterPro"/>
</dbReference>
<evidence type="ECO:0000313" key="2">
    <source>
        <dbReference type="EMBL" id="NIA69885.1"/>
    </source>
</evidence>
<organism evidence="2 3">
    <name type="scientific">Pelagibius litoralis</name>
    <dbReference type="NCBI Taxonomy" id="374515"/>
    <lineage>
        <taxon>Bacteria</taxon>
        <taxon>Pseudomonadati</taxon>
        <taxon>Pseudomonadota</taxon>
        <taxon>Alphaproteobacteria</taxon>
        <taxon>Rhodospirillales</taxon>
        <taxon>Rhodovibrionaceae</taxon>
        <taxon>Pelagibius</taxon>
    </lineage>
</organism>
<dbReference type="GO" id="GO:0004519">
    <property type="term" value="F:endonuclease activity"/>
    <property type="evidence" value="ECO:0007669"/>
    <property type="project" value="UniProtKB-KW"/>
</dbReference>
<name>A0A967KCV9_9PROT</name>
<proteinExistence type="predicted"/>
<evidence type="ECO:0000259" key="1">
    <source>
        <dbReference type="Pfam" id="PF04471"/>
    </source>
</evidence>
<accession>A0A967KCV9</accession>
<dbReference type="InterPro" id="IPR007560">
    <property type="entry name" value="Restrct_endonuc_IV_Mrr"/>
</dbReference>